<gene>
    <name evidence="2" type="ORF">MST27_04470</name>
</gene>
<comment type="caution">
    <text evidence="2">The sequence shown here is derived from an EMBL/GenBank/DDBJ whole genome shotgun (WGS) entry which is preliminary data.</text>
</comment>
<keyword evidence="1" id="KW-0812">Transmembrane</keyword>
<accession>A0A9X2ARK9</accession>
<dbReference type="AlphaFoldDB" id="A0A9X2ARK9"/>
<organism evidence="2 3">
    <name type="scientific">Stutzerimonas marianensis</name>
    <dbReference type="NCBI Taxonomy" id="2929513"/>
    <lineage>
        <taxon>Bacteria</taxon>
        <taxon>Pseudomonadati</taxon>
        <taxon>Pseudomonadota</taxon>
        <taxon>Gammaproteobacteria</taxon>
        <taxon>Pseudomonadales</taxon>
        <taxon>Pseudomonadaceae</taxon>
        <taxon>Stutzerimonas</taxon>
    </lineage>
</organism>
<name>A0A9X2ARK9_9GAMM</name>
<feature type="transmembrane region" description="Helical" evidence="1">
    <location>
        <begin position="45"/>
        <end position="66"/>
    </location>
</feature>
<dbReference type="Proteomes" id="UP001139682">
    <property type="component" value="Unassembled WGS sequence"/>
</dbReference>
<evidence type="ECO:0000256" key="1">
    <source>
        <dbReference type="SAM" id="Phobius"/>
    </source>
</evidence>
<evidence type="ECO:0000313" key="2">
    <source>
        <dbReference type="EMBL" id="MCJ0972620.1"/>
    </source>
</evidence>
<dbReference type="EMBL" id="JALGRD010000002">
    <property type="protein sequence ID" value="MCJ0972620.1"/>
    <property type="molecule type" value="Genomic_DNA"/>
</dbReference>
<keyword evidence="3" id="KW-1185">Reference proteome</keyword>
<protein>
    <submittedName>
        <fullName evidence="2">Uncharacterized protein</fullName>
    </submittedName>
</protein>
<reference evidence="2" key="1">
    <citation type="submission" date="2022-03" db="EMBL/GenBank/DDBJ databases">
        <title>Pseudomonas marianensis sp. nov., a marine bacterium isolated from deep-sea sediments of the Mariana Trench.</title>
        <authorList>
            <person name="Wei Y."/>
        </authorList>
    </citation>
    <scope>NUCLEOTIDE SEQUENCE</scope>
    <source>
        <strain evidence="2">PS1</strain>
    </source>
</reference>
<evidence type="ECO:0000313" key="3">
    <source>
        <dbReference type="Proteomes" id="UP001139682"/>
    </source>
</evidence>
<proteinExistence type="predicted"/>
<sequence>MAGTNANVALFPDVLRNARPADQLLARLDIRRYVFMPSLPTFTEVIMGTAALLVGLIVALFFSVYFMRKALRALPVERERPGIAPDAKLSSSVEKISPV</sequence>
<dbReference type="RefSeq" id="WP_243604805.1">
    <property type="nucleotide sequence ID" value="NZ_JALGRD010000002.1"/>
</dbReference>
<keyword evidence="1" id="KW-1133">Transmembrane helix</keyword>
<keyword evidence="1" id="KW-0472">Membrane</keyword>